<feature type="region of interest" description="Disordered" evidence="1">
    <location>
        <begin position="1"/>
        <end position="51"/>
    </location>
</feature>
<organism evidence="2 3">
    <name type="scientific">Edaphobacter aggregans</name>
    <dbReference type="NCBI Taxonomy" id="570835"/>
    <lineage>
        <taxon>Bacteria</taxon>
        <taxon>Pseudomonadati</taxon>
        <taxon>Acidobacteriota</taxon>
        <taxon>Terriglobia</taxon>
        <taxon>Terriglobales</taxon>
        <taxon>Acidobacteriaceae</taxon>
        <taxon>Edaphobacter</taxon>
    </lineage>
</organism>
<sequence>MSELESNEGLLQLGDAPTQRTGASGSEDYGVGEKIQANSDGNSESGLGRPS</sequence>
<dbReference type="Proteomes" id="UP000269669">
    <property type="component" value="Unassembled WGS sequence"/>
</dbReference>
<reference evidence="2 3" key="1">
    <citation type="submission" date="2018-12" db="EMBL/GenBank/DDBJ databases">
        <title>Sequencing of bacterial isolates from soil warming experiment in Harvard Forest, Massachusetts, USA.</title>
        <authorList>
            <person name="Deangelis K."/>
        </authorList>
    </citation>
    <scope>NUCLEOTIDE SEQUENCE [LARGE SCALE GENOMIC DNA]</scope>
    <source>
        <strain evidence="2 3">EB153</strain>
    </source>
</reference>
<dbReference type="AlphaFoldDB" id="A0A3R9QJH5"/>
<feature type="compositionally biased region" description="Polar residues" evidence="1">
    <location>
        <begin position="36"/>
        <end position="45"/>
    </location>
</feature>
<comment type="caution">
    <text evidence="2">The sequence shown here is derived from an EMBL/GenBank/DDBJ whole genome shotgun (WGS) entry which is preliminary data.</text>
</comment>
<proteinExistence type="predicted"/>
<keyword evidence="3" id="KW-1185">Reference proteome</keyword>
<evidence type="ECO:0000313" key="2">
    <source>
        <dbReference type="EMBL" id="RSL17972.1"/>
    </source>
</evidence>
<protein>
    <submittedName>
        <fullName evidence="2">Uncharacterized protein</fullName>
    </submittedName>
</protein>
<dbReference type="EMBL" id="RSDW01000001">
    <property type="protein sequence ID" value="RSL17972.1"/>
    <property type="molecule type" value="Genomic_DNA"/>
</dbReference>
<evidence type="ECO:0000313" key="3">
    <source>
        <dbReference type="Proteomes" id="UP000269669"/>
    </source>
</evidence>
<name>A0A3R9QJH5_9BACT</name>
<evidence type="ECO:0000256" key="1">
    <source>
        <dbReference type="SAM" id="MobiDB-lite"/>
    </source>
</evidence>
<accession>A0A3R9QJH5</accession>
<gene>
    <name evidence="2" type="ORF">EDE15_3525</name>
</gene>